<dbReference type="InterPro" id="IPR005229">
    <property type="entry name" value="YicC/YloC-like"/>
</dbReference>
<keyword evidence="2" id="KW-0540">Nuclease</keyword>
<dbReference type="PANTHER" id="PTHR30636:SF3">
    <property type="entry name" value="UPF0701 PROTEIN YICC"/>
    <property type="match status" value="1"/>
</dbReference>
<name>A0A9D7E2H1_9PROT</name>
<protein>
    <submittedName>
        <fullName evidence="8">YicC family protein</fullName>
    </submittedName>
</protein>
<feature type="domain" description="Endoribonuclease YicC-like C-terminal" evidence="7">
    <location>
        <begin position="170"/>
        <end position="284"/>
    </location>
</feature>
<evidence type="ECO:0000256" key="5">
    <source>
        <dbReference type="ARBA" id="ARBA00035648"/>
    </source>
</evidence>
<dbReference type="Pfam" id="PF08340">
    <property type="entry name" value="YicC-like_C"/>
    <property type="match status" value="1"/>
</dbReference>
<comment type="similarity">
    <text evidence="5">Belongs to the YicC/YloC family.</text>
</comment>
<keyword evidence="3" id="KW-0255">Endonuclease</keyword>
<evidence type="ECO:0000256" key="1">
    <source>
        <dbReference type="ARBA" id="ARBA00001968"/>
    </source>
</evidence>
<accession>A0A9D7E2H1</accession>
<dbReference type="NCBIfam" id="TIGR00255">
    <property type="entry name" value="YicC/YloC family endoribonuclease"/>
    <property type="match status" value="1"/>
</dbReference>
<dbReference type="AlphaFoldDB" id="A0A9D7E2H1"/>
<evidence type="ECO:0000313" key="9">
    <source>
        <dbReference type="Proteomes" id="UP000807785"/>
    </source>
</evidence>
<gene>
    <name evidence="8" type="ORF">IPH26_01665</name>
</gene>
<evidence type="ECO:0000313" key="8">
    <source>
        <dbReference type="EMBL" id="MBK6971705.1"/>
    </source>
</evidence>
<dbReference type="InterPro" id="IPR013527">
    <property type="entry name" value="YicC-like_N"/>
</dbReference>
<evidence type="ECO:0000256" key="3">
    <source>
        <dbReference type="ARBA" id="ARBA00022759"/>
    </source>
</evidence>
<comment type="cofactor">
    <cofactor evidence="1">
        <name>a divalent metal cation</name>
        <dbReference type="ChEBI" id="CHEBI:60240"/>
    </cofactor>
</comment>
<organism evidence="8 9">
    <name type="scientific">Candidatus Methylophosphatis roskildensis</name>
    <dbReference type="NCBI Taxonomy" id="2899263"/>
    <lineage>
        <taxon>Bacteria</taxon>
        <taxon>Pseudomonadati</taxon>
        <taxon>Pseudomonadota</taxon>
        <taxon>Betaproteobacteria</taxon>
        <taxon>Nitrosomonadales</taxon>
        <taxon>Sterolibacteriaceae</taxon>
        <taxon>Candidatus Methylophosphatis</taxon>
    </lineage>
</organism>
<dbReference type="Pfam" id="PF03755">
    <property type="entry name" value="YicC-like_N"/>
    <property type="match status" value="1"/>
</dbReference>
<evidence type="ECO:0000259" key="6">
    <source>
        <dbReference type="Pfam" id="PF03755"/>
    </source>
</evidence>
<dbReference type="GO" id="GO:0016787">
    <property type="term" value="F:hydrolase activity"/>
    <property type="evidence" value="ECO:0007669"/>
    <property type="project" value="UniProtKB-KW"/>
</dbReference>
<dbReference type="EMBL" id="JADJEV010000001">
    <property type="protein sequence ID" value="MBK6971705.1"/>
    <property type="molecule type" value="Genomic_DNA"/>
</dbReference>
<dbReference type="InterPro" id="IPR013551">
    <property type="entry name" value="YicC-like_C"/>
</dbReference>
<sequence length="284" mass="31641">MTGFACQTRDLGRLTLNMELRSVNSRYLDVAFRIADDLRLAEPQLREAIGARVGRGKVECRLSFMRNDSVARELALNPEMLAQLQGLQSAVTKRFPDAASLSVAELLRWPGMLADDTMSFEQLQPEIAALAGIALDELVATRKREGGKLAAMIMERITRMRELVAQAQPKLPQIVADYQDRIASRLREAAASLDEERIRQEIAVFAARIDVAEELSRLTAHVDEVARVLKQGGAVGKRLDFLMQELNREANTLASKSVSTDLTGIAVELKILIEQMREQVQNIE</sequence>
<evidence type="ECO:0000256" key="2">
    <source>
        <dbReference type="ARBA" id="ARBA00022722"/>
    </source>
</evidence>
<evidence type="ECO:0000259" key="7">
    <source>
        <dbReference type="Pfam" id="PF08340"/>
    </source>
</evidence>
<comment type="caution">
    <text evidence="8">The sequence shown here is derived from an EMBL/GenBank/DDBJ whole genome shotgun (WGS) entry which is preliminary data.</text>
</comment>
<reference evidence="8" key="1">
    <citation type="submission" date="2020-10" db="EMBL/GenBank/DDBJ databases">
        <title>Connecting structure to function with the recovery of over 1000 high-quality activated sludge metagenome-assembled genomes encoding full-length rRNA genes using long-read sequencing.</title>
        <authorList>
            <person name="Singleton C.M."/>
            <person name="Petriglieri F."/>
            <person name="Kristensen J.M."/>
            <person name="Kirkegaard R.H."/>
            <person name="Michaelsen T.Y."/>
            <person name="Andersen M.H."/>
            <person name="Karst S.M."/>
            <person name="Dueholm M.S."/>
            <person name="Nielsen P.H."/>
            <person name="Albertsen M."/>
        </authorList>
    </citation>
    <scope>NUCLEOTIDE SEQUENCE</scope>
    <source>
        <strain evidence="8">Bjer_18-Q3-R1-45_BAT3C.347</strain>
    </source>
</reference>
<dbReference type="GO" id="GO:0004521">
    <property type="term" value="F:RNA endonuclease activity"/>
    <property type="evidence" value="ECO:0007669"/>
    <property type="project" value="InterPro"/>
</dbReference>
<proteinExistence type="inferred from homology"/>
<dbReference type="PANTHER" id="PTHR30636">
    <property type="entry name" value="UPF0701 PROTEIN YICC"/>
    <property type="match status" value="1"/>
</dbReference>
<dbReference type="Proteomes" id="UP000807785">
    <property type="component" value="Unassembled WGS sequence"/>
</dbReference>
<keyword evidence="4" id="KW-0378">Hydrolase</keyword>
<evidence type="ECO:0000256" key="4">
    <source>
        <dbReference type="ARBA" id="ARBA00022801"/>
    </source>
</evidence>
<feature type="domain" description="Endoribonuclease YicC-like N-terminal" evidence="6">
    <location>
        <begin position="1"/>
        <end position="150"/>
    </location>
</feature>